<dbReference type="eggNOG" id="ENOG502QVK0">
    <property type="taxonomic scope" value="Eukaryota"/>
</dbReference>
<dbReference type="Gene3D" id="2.160.20.10">
    <property type="entry name" value="Single-stranded right-handed beta-helix, Pectin lyase-like"/>
    <property type="match status" value="1"/>
</dbReference>
<comment type="similarity">
    <text evidence="3">Belongs to the pectinesterase family.</text>
</comment>
<dbReference type="AlphaFoldDB" id="G7JGP1"/>
<dbReference type="STRING" id="3880.G7JGP1"/>
<organism evidence="13 15">
    <name type="scientific">Medicago truncatula</name>
    <name type="common">Barrel medic</name>
    <name type="synonym">Medicago tribuloides</name>
    <dbReference type="NCBI Taxonomy" id="3880"/>
    <lineage>
        <taxon>Eukaryota</taxon>
        <taxon>Viridiplantae</taxon>
        <taxon>Streptophyta</taxon>
        <taxon>Embryophyta</taxon>
        <taxon>Tracheophyta</taxon>
        <taxon>Spermatophyta</taxon>
        <taxon>Magnoliopsida</taxon>
        <taxon>eudicotyledons</taxon>
        <taxon>Gunneridae</taxon>
        <taxon>Pentapetalae</taxon>
        <taxon>rosids</taxon>
        <taxon>fabids</taxon>
        <taxon>Fabales</taxon>
        <taxon>Fabaceae</taxon>
        <taxon>Papilionoideae</taxon>
        <taxon>50 kb inversion clade</taxon>
        <taxon>NPAAA clade</taxon>
        <taxon>Hologalegina</taxon>
        <taxon>IRL clade</taxon>
        <taxon>Trifolieae</taxon>
        <taxon>Medicago</taxon>
    </lineage>
</organism>
<dbReference type="UniPathway" id="UPA00545">
    <property type="reaction ID" value="UER00823"/>
</dbReference>
<comment type="pathway">
    <text evidence="2 10">Glycan metabolism; pectin degradation; 2-dehydro-3-deoxy-D-gluconate from pectin: step 1/5.</text>
</comment>
<proteinExistence type="inferred from homology"/>
<evidence type="ECO:0000256" key="1">
    <source>
        <dbReference type="ARBA" id="ARBA00004191"/>
    </source>
</evidence>
<evidence type="ECO:0000256" key="3">
    <source>
        <dbReference type="ARBA" id="ARBA00008891"/>
    </source>
</evidence>
<keyword evidence="7 10" id="KW-0063">Aspartyl esterase</keyword>
<dbReference type="InterPro" id="IPR012334">
    <property type="entry name" value="Pectin_lyas_fold"/>
</dbReference>
<gene>
    <name evidence="13" type="ordered locus">MTR_4g130790</name>
</gene>
<feature type="chain" id="PRO_5014485618" description="Pectinesterase" evidence="10">
    <location>
        <begin position="26"/>
        <end position="266"/>
    </location>
</feature>
<dbReference type="HOGENOM" id="CLU_012243_3_0_1"/>
<dbReference type="Proteomes" id="UP000002051">
    <property type="component" value="Chromosome 4"/>
</dbReference>
<evidence type="ECO:0000256" key="2">
    <source>
        <dbReference type="ARBA" id="ARBA00005184"/>
    </source>
</evidence>
<dbReference type="PANTHER" id="PTHR31321:SF120">
    <property type="entry name" value="PECTINESTERASE 52-RELATED"/>
    <property type="match status" value="1"/>
</dbReference>
<reference evidence="13 15" key="2">
    <citation type="journal article" date="2014" name="BMC Genomics">
        <title>An improved genome release (version Mt4.0) for the model legume Medicago truncatula.</title>
        <authorList>
            <person name="Tang H."/>
            <person name="Krishnakumar V."/>
            <person name="Bidwell S."/>
            <person name="Rosen B."/>
            <person name="Chan A."/>
            <person name="Zhou S."/>
            <person name="Gentzbittel L."/>
            <person name="Childs K.L."/>
            <person name="Yandell M."/>
            <person name="Gundlach H."/>
            <person name="Mayer K.F."/>
            <person name="Schwartz D.C."/>
            <person name="Town C.D."/>
        </authorList>
    </citation>
    <scope>GENOME REANNOTATION</scope>
    <source>
        <strain evidence="14 15">cv. Jemalong A17</strain>
    </source>
</reference>
<dbReference type="PANTHER" id="PTHR31321">
    <property type="entry name" value="ACYL-COA THIOESTER HYDROLASE YBHC-RELATED"/>
    <property type="match status" value="1"/>
</dbReference>
<dbReference type="EC" id="3.1.1.11" evidence="4 10"/>
<dbReference type="InterPro" id="IPR000070">
    <property type="entry name" value="Pectinesterase_cat"/>
</dbReference>
<keyword evidence="5" id="KW-0134">Cell wall</keyword>
<keyword evidence="10" id="KW-0732">Signal</keyword>
<dbReference type="GO" id="GO:0045490">
    <property type="term" value="P:pectin catabolic process"/>
    <property type="evidence" value="ECO:0000318"/>
    <property type="project" value="GO_Central"/>
</dbReference>
<dbReference type="GO" id="GO:0030599">
    <property type="term" value="F:pectinesterase activity"/>
    <property type="evidence" value="ECO:0000318"/>
    <property type="project" value="GO_Central"/>
</dbReference>
<evidence type="ECO:0000256" key="11">
    <source>
        <dbReference type="SAM" id="MobiDB-lite"/>
    </source>
</evidence>
<dbReference type="PROSITE" id="PS00503">
    <property type="entry name" value="PECTINESTERASE_2"/>
    <property type="match status" value="1"/>
</dbReference>
<evidence type="ECO:0000256" key="8">
    <source>
        <dbReference type="ARBA" id="ARBA00047928"/>
    </source>
</evidence>
<feature type="signal peptide" evidence="10">
    <location>
        <begin position="1"/>
        <end position="25"/>
    </location>
</feature>
<evidence type="ECO:0000256" key="6">
    <source>
        <dbReference type="ARBA" id="ARBA00022801"/>
    </source>
</evidence>
<dbReference type="GO" id="GO:0042545">
    <property type="term" value="P:cell wall modification"/>
    <property type="evidence" value="ECO:0007669"/>
    <property type="project" value="UniProtKB-UniRule"/>
</dbReference>
<evidence type="ECO:0000256" key="5">
    <source>
        <dbReference type="ARBA" id="ARBA00022512"/>
    </source>
</evidence>
<evidence type="ECO:0000313" key="13">
    <source>
        <dbReference type="EMBL" id="AES92508.1"/>
    </source>
</evidence>
<feature type="active site" evidence="9">
    <location>
        <position position="177"/>
    </location>
</feature>
<evidence type="ECO:0000256" key="9">
    <source>
        <dbReference type="PROSITE-ProRule" id="PRU10040"/>
    </source>
</evidence>
<feature type="domain" description="Pectinesterase catalytic" evidence="12">
    <location>
        <begin position="46"/>
        <end position="216"/>
    </location>
</feature>
<comment type="catalytic activity">
    <reaction evidence="8 10">
        <text>[(1-&gt;4)-alpha-D-galacturonosyl methyl ester](n) + n H2O = [(1-&gt;4)-alpha-D-galacturonosyl](n) + n methanol + n H(+)</text>
        <dbReference type="Rhea" id="RHEA:22380"/>
        <dbReference type="Rhea" id="RHEA-COMP:14570"/>
        <dbReference type="Rhea" id="RHEA-COMP:14573"/>
        <dbReference type="ChEBI" id="CHEBI:15377"/>
        <dbReference type="ChEBI" id="CHEBI:15378"/>
        <dbReference type="ChEBI" id="CHEBI:17790"/>
        <dbReference type="ChEBI" id="CHEBI:140522"/>
        <dbReference type="ChEBI" id="CHEBI:140523"/>
        <dbReference type="EC" id="3.1.1.11"/>
    </reaction>
</comment>
<keyword evidence="6 10" id="KW-0378">Hydrolase</keyword>
<dbReference type="SUPFAM" id="SSF51126">
    <property type="entry name" value="Pectin lyase-like"/>
    <property type="match status" value="1"/>
</dbReference>
<dbReference type="Pfam" id="PF01095">
    <property type="entry name" value="Pectinesterase"/>
    <property type="match status" value="1"/>
</dbReference>
<dbReference type="OMA" id="YWETITI"/>
<dbReference type="PaxDb" id="3880-AES92508"/>
<keyword evidence="5" id="KW-0964">Secreted</keyword>
<evidence type="ECO:0000256" key="4">
    <source>
        <dbReference type="ARBA" id="ARBA00013229"/>
    </source>
</evidence>
<evidence type="ECO:0000256" key="10">
    <source>
        <dbReference type="RuleBase" id="RU000589"/>
    </source>
</evidence>
<dbReference type="InterPro" id="IPR033131">
    <property type="entry name" value="Pectinesterase_Asp_AS"/>
</dbReference>
<evidence type="ECO:0000313" key="15">
    <source>
        <dbReference type="Proteomes" id="UP000002051"/>
    </source>
</evidence>
<evidence type="ECO:0000313" key="14">
    <source>
        <dbReference type="EnsemblPlants" id="AES92508"/>
    </source>
</evidence>
<evidence type="ECO:0000259" key="12">
    <source>
        <dbReference type="Pfam" id="PF01095"/>
    </source>
</evidence>
<comment type="subcellular location">
    <subcellularLocation>
        <location evidence="1">Secreted</location>
        <location evidence="1">Cell wall</location>
    </subcellularLocation>
</comment>
<feature type="region of interest" description="Disordered" evidence="11">
    <location>
        <begin position="201"/>
        <end position="223"/>
    </location>
</feature>
<dbReference type="EnsemblPlants" id="AES92508">
    <property type="protein sequence ID" value="AES92508"/>
    <property type="gene ID" value="MTR_4g130790"/>
</dbReference>
<protein>
    <recommendedName>
        <fullName evidence="4 10">Pectinesterase</fullName>
        <ecNumber evidence="4 10">3.1.1.11</ecNumber>
    </recommendedName>
</protein>
<reference evidence="13 15" key="1">
    <citation type="journal article" date="2011" name="Nature">
        <title>The Medicago genome provides insight into the evolution of rhizobial symbioses.</title>
        <authorList>
            <person name="Young N.D."/>
            <person name="Debelle F."/>
            <person name="Oldroyd G.E."/>
            <person name="Geurts R."/>
            <person name="Cannon S.B."/>
            <person name="Udvardi M.K."/>
            <person name="Benedito V.A."/>
            <person name="Mayer K.F."/>
            <person name="Gouzy J."/>
            <person name="Schoof H."/>
            <person name="Van de Peer Y."/>
            <person name="Proost S."/>
            <person name="Cook D.R."/>
            <person name="Meyers B.C."/>
            <person name="Spannagl M."/>
            <person name="Cheung F."/>
            <person name="De Mita S."/>
            <person name="Krishnakumar V."/>
            <person name="Gundlach H."/>
            <person name="Zhou S."/>
            <person name="Mudge J."/>
            <person name="Bharti A.K."/>
            <person name="Murray J.D."/>
            <person name="Naoumkina M.A."/>
            <person name="Rosen B."/>
            <person name="Silverstein K.A."/>
            <person name="Tang H."/>
            <person name="Rombauts S."/>
            <person name="Zhao P.X."/>
            <person name="Zhou P."/>
            <person name="Barbe V."/>
            <person name="Bardou P."/>
            <person name="Bechner M."/>
            <person name="Bellec A."/>
            <person name="Berger A."/>
            <person name="Berges H."/>
            <person name="Bidwell S."/>
            <person name="Bisseling T."/>
            <person name="Choisne N."/>
            <person name="Couloux A."/>
            <person name="Denny R."/>
            <person name="Deshpande S."/>
            <person name="Dai X."/>
            <person name="Doyle J.J."/>
            <person name="Dudez A.M."/>
            <person name="Farmer A.D."/>
            <person name="Fouteau S."/>
            <person name="Franken C."/>
            <person name="Gibelin C."/>
            <person name="Gish J."/>
            <person name="Goldstein S."/>
            <person name="Gonzalez A.J."/>
            <person name="Green P.J."/>
            <person name="Hallab A."/>
            <person name="Hartog M."/>
            <person name="Hua A."/>
            <person name="Humphray S.J."/>
            <person name="Jeong D.H."/>
            <person name="Jing Y."/>
            <person name="Jocker A."/>
            <person name="Kenton S.M."/>
            <person name="Kim D.J."/>
            <person name="Klee K."/>
            <person name="Lai H."/>
            <person name="Lang C."/>
            <person name="Lin S."/>
            <person name="Macmil S.L."/>
            <person name="Magdelenat G."/>
            <person name="Matthews L."/>
            <person name="McCorrison J."/>
            <person name="Monaghan E.L."/>
            <person name="Mun J.H."/>
            <person name="Najar F.Z."/>
            <person name="Nicholson C."/>
            <person name="Noirot C."/>
            <person name="O'Bleness M."/>
            <person name="Paule C.R."/>
            <person name="Poulain J."/>
            <person name="Prion F."/>
            <person name="Qin B."/>
            <person name="Qu C."/>
            <person name="Retzel E.F."/>
            <person name="Riddle C."/>
            <person name="Sallet E."/>
            <person name="Samain S."/>
            <person name="Samson N."/>
            <person name="Sanders I."/>
            <person name="Saurat O."/>
            <person name="Scarpelli C."/>
            <person name="Schiex T."/>
            <person name="Segurens B."/>
            <person name="Severin A.J."/>
            <person name="Sherrier D.J."/>
            <person name="Shi R."/>
            <person name="Sims S."/>
            <person name="Singer S.R."/>
            <person name="Sinharoy S."/>
            <person name="Sterck L."/>
            <person name="Viollet A."/>
            <person name="Wang B.B."/>
            <person name="Wang K."/>
            <person name="Wang M."/>
            <person name="Wang X."/>
            <person name="Warfsmann J."/>
            <person name="Weissenbach J."/>
            <person name="White D.D."/>
            <person name="White J.D."/>
            <person name="Wiley G.B."/>
            <person name="Wincker P."/>
            <person name="Xing Y."/>
            <person name="Yang L."/>
            <person name="Yao Z."/>
            <person name="Ying F."/>
            <person name="Zhai J."/>
            <person name="Zhou L."/>
            <person name="Zuber A."/>
            <person name="Denarie J."/>
            <person name="Dixon R.A."/>
            <person name="May G.D."/>
            <person name="Schwartz D.C."/>
            <person name="Rogers J."/>
            <person name="Quetier F."/>
            <person name="Town C.D."/>
            <person name="Roe B.A."/>
        </authorList>
    </citation>
    <scope>NUCLEOTIDE SEQUENCE [LARGE SCALE GENOMIC DNA]</scope>
    <source>
        <strain evidence="13">A17</strain>
        <strain evidence="14 15">cv. Jemalong A17</strain>
    </source>
</reference>
<accession>G7JGP1</accession>
<dbReference type="InterPro" id="IPR011050">
    <property type="entry name" value="Pectin_lyase_fold/virulence"/>
</dbReference>
<reference evidence="14" key="3">
    <citation type="submission" date="2015-04" db="UniProtKB">
        <authorList>
            <consortium name="EnsemblPlants"/>
        </authorList>
    </citation>
    <scope>IDENTIFICATION</scope>
    <source>
        <strain evidence="14">cv. Jemalong A17</strain>
    </source>
</reference>
<name>G7JGP1_MEDTR</name>
<dbReference type="EMBL" id="CM001220">
    <property type="protein sequence ID" value="AES92508.1"/>
    <property type="molecule type" value="Genomic_DNA"/>
</dbReference>
<evidence type="ECO:0000256" key="7">
    <source>
        <dbReference type="ARBA" id="ARBA00023085"/>
    </source>
</evidence>
<sequence>MGMLLSQMFFPLIMFITGCFCLSRAQDCGGSNVQNTVIVDQQPGKEQNNNQWFKIHINPGIYWETITIPISSPCIILEGSGSNATTIISSQRETTSDWGSTFSSFATNVIVSDITFKNSYNLEGGSDDIEQALSAAFYGDKSAIFNSSFMSYQDTLFAAKGRHYFKDMLCYIQGDVDFIFGSGQSYFENCMINATQKDSEPSGFVTAQRRENDSDTSDSAQRRERVSWMKKKNLNNSEVNEYSLSSFINKNGWLTNILYILVNFLL</sequence>
<keyword evidence="15" id="KW-1185">Reference proteome</keyword>